<evidence type="ECO:0000256" key="6">
    <source>
        <dbReference type="ARBA" id="ARBA00022801"/>
    </source>
</evidence>
<feature type="binding site" evidence="8">
    <location>
        <position position="63"/>
    </location>
    <ligand>
        <name>Zn(2+)</name>
        <dbReference type="ChEBI" id="CHEBI:29105"/>
        <label>1</label>
        <note>catalytic</note>
    </ligand>
</feature>
<evidence type="ECO:0000256" key="8">
    <source>
        <dbReference type="HAMAP-Rule" id="MF_01818"/>
    </source>
</evidence>
<reference evidence="9 10" key="1">
    <citation type="submission" date="2018-03" db="EMBL/GenBank/DDBJ databases">
        <title>Massilia armeniaca sp. nov., isolated from desert soil.</title>
        <authorList>
            <person name="Huang H."/>
            <person name="Ren M."/>
        </authorList>
    </citation>
    <scope>NUCLEOTIDE SEQUENCE [LARGE SCALE GENOMIC DNA]</scope>
    <source>
        <strain evidence="9 10">ZMN-3</strain>
    </source>
</reference>
<name>A0A2R4CA84_9BURK</name>
<dbReference type="AlphaFoldDB" id="A0A2R4CA84"/>
<organism evidence="9 10">
    <name type="scientific">Pseudoduganella armeniaca</name>
    <dbReference type="NCBI Taxonomy" id="2072590"/>
    <lineage>
        <taxon>Bacteria</taxon>
        <taxon>Pseudomonadati</taxon>
        <taxon>Pseudomonadota</taxon>
        <taxon>Betaproteobacteria</taxon>
        <taxon>Burkholderiales</taxon>
        <taxon>Oxalobacteraceae</taxon>
        <taxon>Telluria group</taxon>
        <taxon>Pseudoduganella</taxon>
    </lineage>
</organism>
<dbReference type="SUPFAM" id="SSF56281">
    <property type="entry name" value="Metallo-hydrolase/oxidoreductase"/>
    <property type="match status" value="1"/>
</dbReference>
<comment type="similarity">
    <text evidence="8">Belongs to the RNase Z family.</text>
</comment>
<keyword evidence="6 8" id="KW-0378">Hydrolase</keyword>
<feature type="binding site" evidence="8">
    <location>
        <position position="66"/>
    </location>
    <ligand>
        <name>Zn(2+)</name>
        <dbReference type="ChEBI" id="CHEBI:29105"/>
        <label>2</label>
        <note>catalytic</note>
    </ligand>
</feature>
<dbReference type="GO" id="GO:0008270">
    <property type="term" value="F:zinc ion binding"/>
    <property type="evidence" value="ECO:0007669"/>
    <property type="project" value="UniProtKB-UniRule"/>
</dbReference>
<evidence type="ECO:0000313" key="9">
    <source>
        <dbReference type="EMBL" id="AVR96440.1"/>
    </source>
</evidence>
<comment type="subunit">
    <text evidence="1 8">Homodimer.</text>
</comment>
<accession>A0A2R4CA84</accession>
<proteinExistence type="inferred from homology"/>
<dbReference type="Gene3D" id="3.60.15.10">
    <property type="entry name" value="Ribonuclease Z/Hydroxyacylglutathione hydrolase-like"/>
    <property type="match status" value="1"/>
</dbReference>
<feature type="binding site" evidence="8">
    <location>
        <position position="139"/>
    </location>
    <ligand>
        <name>Zn(2+)</name>
        <dbReference type="ChEBI" id="CHEBI:29105"/>
        <label>1</label>
        <note>catalytic</note>
    </ligand>
</feature>
<dbReference type="PANTHER" id="PTHR46018">
    <property type="entry name" value="ZINC PHOSPHODIESTERASE ELAC PROTEIN 1"/>
    <property type="match status" value="1"/>
</dbReference>
<sequence length="323" mass="34309">MELQFLGTSSGTPSKTRNVAGLALRLDGGSWVLVDCGEGTQHRILHTTLSLHALQAICITHLHGDHCYGLPGLLASAGMGNRVEPLLLVGPAGLRAYVQGVMATTALRLPYELRFVDVTQLAGSAPLPALEIAAAPLSHRVPSWAYRFTERGVERRLDGARLAAAGVPPGPHWGQLQQGGTVTLADGRVLHGADYLLPARRARVVVVAGDNDRPELLRDAVRDAHVLVHEATYTQAVLDKVGSGPQHSCARMVAQFAAAAGVPQLVLTHFSPRYLDVARPGLPAIADIEAEARGHYGGTLFMAADLARYQLDRQGTLAPVVQA</sequence>
<dbReference type="GO" id="GO:0042781">
    <property type="term" value="F:3'-tRNA processing endoribonuclease activity"/>
    <property type="evidence" value="ECO:0007669"/>
    <property type="project" value="UniProtKB-UniRule"/>
</dbReference>
<keyword evidence="5 8" id="KW-0255">Endonuclease</keyword>
<dbReference type="Proteomes" id="UP000240505">
    <property type="component" value="Chromosome"/>
</dbReference>
<dbReference type="HAMAP" id="MF_01818">
    <property type="entry name" value="RNase_Z_BN"/>
    <property type="match status" value="1"/>
</dbReference>
<feature type="binding site" evidence="8">
    <location>
        <position position="210"/>
    </location>
    <ligand>
        <name>Zn(2+)</name>
        <dbReference type="ChEBI" id="CHEBI:29105"/>
        <label>2</label>
        <note>catalytic</note>
    </ligand>
</feature>
<keyword evidence="2 8" id="KW-0819">tRNA processing</keyword>
<evidence type="ECO:0000256" key="4">
    <source>
        <dbReference type="ARBA" id="ARBA00022723"/>
    </source>
</evidence>
<keyword evidence="7 8" id="KW-0862">Zinc</keyword>
<evidence type="ECO:0000313" key="10">
    <source>
        <dbReference type="Proteomes" id="UP000240505"/>
    </source>
</evidence>
<evidence type="ECO:0000256" key="1">
    <source>
        <dbReference type="ARBA" id="ARBA00011738"/>
    </source>
</evidence>
<dbReference type="InterPro" id="IPR013471">
    <property type="entry name" value="RNase_Z/BN"/>
</dbReference>
<dbReference type="RefSeq" id="WP_107141787.1">
    <property type="nucleotide sequence ID" value="NZ_CP028324.1"/>
</dbReference>
<dbReference type="EC" id="3.1.26.11" evidence="8"/>
<dbReference type="KEGG" id="masz:C9I28_12580"/>
<feature type="binding site" evidence="8">
    <location>
        <position position="210"/>
    </location>
    <ligand>
        <name>Zn(2+)</name>
        <dbReference type="ChEBI" id="CHEBI:29105"/>
        <label>1</label>
        <note>catalytic</note>
    </ligand>
</feature>
<keyword evidence="3 8" id="KW-0540">Nuclease</keyword>
<dbReference type="InterPro" id="IPR036866">
    <property type="entry name" value="RibonucZ/Hydroxyglut_hydro"/>
</dbReference>
<comment type="function">
    <text evidence="8">Zinc phosphodiesterase, which displays some tRNA 3'-processing endonuclease activity. Probably involved in tRNA maturation, by removing a 3'-trailer from precursor tRNA.</text>
</comment>
<comment type="catalytic activity">
    <reaction evidence="8">
        <text>Endonucleolytic cleavage of RNA, removing extra 3' nucleotides from tRNA precursor, generating 3' termini of tRNAs. A 3'-hydroxy group is left at the tRNA terminus and a 5'-phosphoryl group is left at the trailer molecule.</text>
        <dbReference type="EC" id="3.1.26.11"/>
    </reaction>
</comment>
<dbReference type="Pfam" id="PF23023">
    <property type="entry name" value="Anti-Pycsar_Apyc1"/>
    <property type="match status" value="1"/>
</dbReference>
<comment type="cofactor">
    <cofactor evidence="8">
        <name>Zn(2+)</name>
        <dbReference type="ChEBI" id="CHEBI:29105"/>
    </cofactor>
    <text evidence="8">Binds 2 Zn(2+) ions.</text>
</comment>
<dbReference type="OrthoDB" id="9803916at2"/>
<keyword evidence="4 8" id="KW-0479">Metal-binding</keyword>
<evidence type="ECO:0000256" key="3">
    <source>
        <dbReference type="ARBA" id="ARBA00022722"/>
    </source>
</evidence>
<feature type="binding site" evidence="8">
    <location>
        <position position="269"/>
    </location>
    <ligand>
        <name>Zn(2+)</name>
        <dbReference type="ChEBI" id="CHEBI:29105"/>
        <label>2</label>
        <note>catalytic</note>
    </ligand>
</feature>
<keyword evidence="10" id="KW-1185">Reference proteome</keyword>
<dbReference type="EMBL" id="CP028324">
    <property type="protein sequence ID" value="AVR96440.1"/>
    <property type="molecule type" value="Genomic_DNA"/>
</dbReference>
<evidence type="ECO:0000256" key="7">
    <source>
        <dbReference type="ARBA" id="ARBA00022833"/>
    </source>
</evidence>
<feature type="binding site" evidence="8">
    <location>
        <position position="61"/>
    </location>
    <ligand>
        <name>Zn(2+)</name>
        <dbReference type="ChEBI" id="CHEBI:29105"/>
        <label>1</label>
        <note>catalytic</note>
    </ligand>
</feature>
<dbReference type="PANTHER" id="PTHR46018:SF2">
    <property type="entry name" value="ZINC PHOSPHODIESTERASE ELAC PROTEIN 1"/>
    <property type="match status" value="1"/>
</dbReference>
<feature type="active site" description="Proton acceptor" evidence="8">
    <location>
        <position position="65"/>
    </location>
</feature>
<dbReference type="CDD" id="cd07717">
    <property type="entry name" value="RNaseZ_ZiPD-like_MBL-fold"/>
    <property type="match status" value="1"/>
</dbReference>
<feature type="binding site" evidence="8">
    <location>
        <position position="65"/>
    </location>
    <ligand>
        <name>Zn(2+)</name>
        <dbReference type="ChEBI" id="CHEBI:29105"/>
        <label>2</label>
        <note>catalytic</note>
    </ligand>
</feature>
<evidence type="ECO:0000256" key="5">
    <source>
        <dbReference type="ARBA" id="ARBA00022759"/>
    </source>
</evidence>
<protein>
    <recommendedName>
        <fullName evidence="8">Ribonuclease Z</fullName>
        <shortName evidence="8">RNase Z</shortName>
        <ecNumber evidence="8">3.1.26.11</ecNumber>
    </recommendedName>
    <alternativeName>
        <fullName evidence="8">tRNA 3 endonuclease</fullName>
    </alternativeName>
    <alternativeName>
        <fullName evidence="8">tRNase Z</fullName>
    </alternativeName>
</protein>
<gene>
    <name evidence="8" type="primary">rnz</name>
    <name evidence="9" type="ORF">C9I28_12580</name>
</gene>
<evidence type="ECO:0000256" key="2">
    <source>
        <dbReference type="ARBA" id="ARBA00022694"/>
    </source>
</evidence>